<dbReference type="EMBL" id="GL883248">
    <property type="protein sequence ID" value="EGF97347.1"/>
    <property type="molecule type" value="Genomic_DNA"/>
</dbReference>
<dbReference type="Proteomes" id="UP000001072">
    <property type="component" value="Unassembled WGS sequence"/>
</dbReference>
<name>F4SDC9_MELLP</name>
<protein>
    <submittedName>
        <fullName evidence="2">Uncharacterized protein</fullName>
    </submittedName>
</protein>
<organism evidence="3">
    <name type="scientific">Melampsora larici-populina (strain 98AG31 / pathotype 3-4-7)</name>
    <name type="common">Poplar leaf rust fungus</name>
    <dbReference type="NCBI Taxonomy" id="747676"/>
    <lineage>
        <taxon>Eukaryota</taxon>
        <taxon>Fungi</taxon>
        <taxon>Dikarya</taxon>
        <taxon>Basidiomycota</taxon>
        <taxon>Pucciniomycotina</taxon>
        <taxon>Pucciniomycetes</taxon>
        <taxon>Pucciniales</taxon>
        <taxon>Melampsoraceae</taxon>
        <taxon>Melampsora</taxon>
    </lineage>
</organism>
<reference evidence="3" key="1">
    <citation type="journal article" date="2011" name="Proc. Natl. Acad. Sci. U.S.A.">
        <title>Obligate biotrophy features unraveled by the genomic analysis of rust fungi.</title>
        <authorList>
            <person name="Duplessis S."/>
            <person name="Cuomo C.A."/>
            <person name="Lin Y.-C."/>
            <person name="Aerts A."/>
            <person name="Tisserant E."/>
            <person name="Veneault-Fourrey C."/>
            <person name="Joly D.L."/>
            <person name="Hacquard S."/>
            <person name="Amselem J."/>
            <person name="Cantarel B.L."/>
            <person name="Chiu R."/>
            <person name="Coutinho P.M."/>
            <person name="Feau N."/>
            <person name="Field M."/>
            <person name="Frey P."/>
            <person name="Gelhaye E."/>
            <person name="Goldberg J."/>
            <person name="Grabherr M.G."/>
            <person name="Kodira C.D."/>
            <person name="Kohler A."/>
            <person name="Kuees U."/>
            <person name="Lindquist E.A."/>
            <person name="Lucas S.M."/>
            <person name="Mago R."/>
            <person name="Mauceli E."/>
            <person name="Morin E."/>
            <person name="Murat C."/>
            <person name="Pangilinan J.L."/>
            <person name="Park R."/>
            <person name="Pearson M."/>
            <person name="Quesneville H."/>
            <person name="Rouhier N."/>
            <person name="Sakthikumar S."/>
            <person name="Salamov A.A."/>
            <person name="Schmutz J."/>
            <person name="Selles B."/>
            <person name="Shapiro H."/>
            <person name="Tanguay P."/>
            <person name="Tuskan G.A."/>
            <person name="Henrissat B."/>
            <person name="Van de Peer Y."/>
            <person name="Rouze P."/>
            <person name="Ellis J.G."/>
            <person name="Dodds P.N."/>
            <person name="Schein J.E."/>
            <person name="Zhong S."/>
            <person name="Hamelin R.C."/>
            <person name="Grigoriev I.V."/>
            <person name="Szabo L.J."/>
            <person name="Martin F."/>
        </authorList>
    </citation>
    <scope>NUCLEOTIDE SEQUENCE [LARGE SCALE GENOMIC DNA]</scope>
    <source>
        <strain evidence="3">98AG31 / pathotype 3-4-7</strain>
    </source>
</reference>
<keyword evidence="3" id="KW-1185">Reference proteome</keyword>
<dbReference type="KEGG" id="mlr:MELLADRAFT_70054"/>
<accession>F4SDC9</accession>
<evidence type="ECO:0000256" key="1">
    <source>
        <dbReference type="SAM" id="MobiDB-lite"/>
    </source>
</evidence>
<feature type="region of interest" description="Disordered" evidence="1">
    <location>
        <begin position="1"/>
        <end position="38"/>
    </location>
</feature>
<dbReference type="InParanoid" id="F4SDC9"/>
<dbReference type="HOGENOM" id="CLU_1321155_0_0_1"/>
<sequence>MSSFSWRTAYLGGAGDGPAPAGEGPAPAAEERDPFLDDLEREPSTQVYYFGTKLTSFCVPKLTQEHNEEEEEVNYVHQVVSKYMKGKDGEKRAAELKGTLSKHLEHHLPAAATDREVREWLNYDAMRTKFIDDKVKEEMARRLAATPKASDKTKHDLKLNVIKRCTEAYDSTQKPPVFQSRLAHATASVVTYDSTKLRYAEIVLSQSC</sequence>
<dbReference type="eggNOG" id="ENOG502SAZW">
    <property type="taxonomic scope" value="Eukaryota"/>
</dbReference>
<evidence type="ECO:0000313" key="2">
    <source>
        <dbReference type="EMBL" id="EGF97347.1"/>
    </source>
</evidence>
<dbReference type="VEuPathDB" id="FungiDB:MELLADRAFT_70054"/>
<proteinExistence type="predicted"/>
<gene>
    <name evidence="2" type="ORF">MELLADRAFT_70054</name>
</gene>
<evidence type="ECO:0000313" key="3">
    <source>
        <dbReference type="Proteomes" id="UP000001072"/>
    </source>
</evidence>
<dbReference type="RefSeq" id="XP_007419385.1">
    <property type="nucleotide sequence ID" value="XM_007419323.1"/>
</dbReference>
<feature type="compositionally biased region" description="Low complexity" evidence="1">
    <location>
        <begin position="17"/>
        <end position="28"/>
    </location>
</feature>
<dbReference type="GeneID" id="18931406"/>
<dbReference type="AlphaFoldDB" id="F4SDC9"/>